<gene>
    <name evidence="7" type="ORF">E1262_14275</name>
</gene>
<protein>
    <submittedName>
        <fullName evidence="7">MFS transporter</fullName>
    </submittedName>
</protein>
<dbReference type="OrthoDB" id="151222at2"/>
<evidence type="ECO:0000256" key="1">
    <source>
        <dbReference type="ARBA" id="ARBA00004651"/>
    </source>
</evidence>
<dbReference type="PROSITE" id="PS50850">
    <property type="entry name" value="MFS"/>
    <property type="match status" value="1"/>
</dbReference>
<dbReference type="RefSeq" id="WP_132103806.1">
    <property type="nucleotide sequence ID" value="NZ_SMLB01000017.1"/>
</dbReference>
<evidence type="ECO:0000256" key="2">
    <source>
        <dbReference type="ARBA" id="ARBA00022692"/>
    </source>
</evidence>
<organism evidence="7 8">
    <name type="scientific">Jiangella aurantiaca</name>
    <dbReference type="NCBI Taxonomy" id="2530373"/>
    <lineage>
        <taxon>Bacteria</taxon>
        <taxon>Bacillati</taxon>
        <taxon>Actinomycetota</taxon>
        <taxon>Actinomycetes</taxon>
        <taxon>Jiangellales</taxon>
        <taxon>Jiangellaceae</taxon>
        <taxon>Jiangella</taxon>
    </lineage>
</organism>
<dbReference type="GO" id="GO:0022857">
    <property type="term" value="F:transmembrane transporter activity"/>
    <property type="evidence" value="ECO:0007669"/>
    <property type="project" value="InterPro"/>
</dbReference>
<feature type="transmembrane region" description="Helical" evidence="5">
    <location>
        <begin position="268"/>
        <end position="290"/>
    </location>
</feature>
<dbReference type="PANTHER" id="PTHR23514">
    <property type="entry name" value="BYPASS OF STOP CODON PROTEIN 6"/>
    <property type="match status" value="1"/>
</dbReference>
<sequence>MTSSELRQPTTATAVVFFVTATVSATWATRIPAVRERLDLSVVELTAVVAGLEAGAVAGLPAGAVIVARLGSRRATAAGLAVFGAALCGAGVAPGPAPFVAAVAVFAAANSVVDVAMNVQGVELERRSGRPVLPALHAAHSFGLVGGGLAGTAAAAAALDVRQHFLVTAGGCLFAGAIAVRRFVTELRTATRKVFGRPSRALGVLGAIAFCAFLIDGTAFQWSAVHLRADQDADAGVAAAAFTVFSLGMAGGRLAAGRLLRRFGRAGVVRGAGLLVVAGTALAVATPLAVVSLAGWGVVGMGVAVVAPVVMAAAPVASGLPAPVAIAAVTTVGYLGSFTGPLIVGALAGLGGLALALWVVAAAGGAMALISPFMESRQRGPARSG</sequence>
<feature type="transmembrane region" description="Helical" evidence="5">
    <location>
        <begin position="12"/>
        <end position="33"/>
    </location>
</feature>
<evidence type="ECO:0000256" key="5">
    <source>
        <dbReference type="SAM" id="Phobius"/>
    </source>
</evidence>
<dbReference type="InterPro" id="IPR020846">
    <property type="entry name" value="MFS_dom"/>
</dbReference>
<feature type="transmembrane region" description="Helical" evidence="5">
    <location>
        <begin position="75"/>
        <end position="93"/>
    </location>
</feature>
<evidence type="ECO:0000313" key="7">
    <source>
        <dbReference type="EMBL" id="TDD68909.1"/>
    </source>
</evidence>
<feature type="transmembrane region" description="Helical" evidence="5">
    <location>
        <begin position="296"/>
        <end position="317"/>
    </location>
</feature>
<dbReference type="InterPro" id="IPR051788">
    <property type="entry name" value="MFS_Transporter"/>
</dbReference>
<feature type="transmembrane region" description="Helical" evidence="5">
    <location>
        <begin position="99"/>
        <end position="117"/>
    </location>
</feature>
<comment type="caution">
    <text evidence="7">The sequence shown here is derived from an EMBL/GenBank/DDBJ whole genome shotgun (WGS) entry which is preliminary data.</text>
</comment>
<evidence type="ECO:0000259" key="6">
    <source>
        <dbReference type="PROSITE" id="PS50850"/>
    </source>
</evidence>
<dbReference type="EMBL" id="SMLB01000017">
    <property type="protein sequence ID" value="TDD68909.1"/>
    <property type="molecule type" value="Genomic_DNA"/>
</dbReference>
<name>A0A4R5ACV7_9ACTN</name>
<evidence type="ECO:0000256" key="4">
    <source>
        <dbReference type="ARBA" id="ARBA00023136"/>
    </source>
</evidence>
<keyword evidence="2 5" id="KW-0812">Transmembrane</keyword>
<feature type="domain" description="Major facilitator superfamily (MFS) profile" evidence="6">
    <location>
        <begin position="202"/>
        <end position="385"/>
    </location>
</feature>
<dbReference type="PANTHER" id="PTHR23514:SF13">
    <property type="entry name" value="INNER MEMBRANE PROTEIN YBJJ"/>
    <property type="match status" value="1"/>
</dbReference>
<dbReference type="Proteomes" id="UP000295217">
    <property type="component" value="Unassembled WGS sequence"/>
</dbReference>
<feature type="transmembrane region" description="Helical" evidence="5">
    <location>
        <begin position="324"/>
        <end position="347"/>
    </location>
</feature>
<feature type="transmembrane region" description="Helical" evidence="5">
    <location>
        <begin position="165"/>
        <end position="184"/>
    </location>
</feature>
<accession>A0A4R5ACV7</accession>
<feature type="transmembrane region" description="Helical" evidence="5">
    <location>
        <begin position="45"/>
        <end position="68"/>
    </location>
</feature>
<evidence type="ECO:0000313" key="8">
    <source>
        <dbReference type="Proteomes" id="UP000295217"/>
    </source>
</evidence>
<dbReference type="Gene3D" id="1.20.1250.20">
    <property type="entry name" value="MFS general substrate transporter like domains"/>
    <property type="match status" value="2"/>
</dbReference>
<reference evidence="7 8" key="1">
    <citation type="submission" date="2019-02" db="EMBL/GenBank/DDBJ databases">
        <title>Draft genome sequences of novel Actinobacteria.</title>
        <authorList>
            <person name="Sahin N."/>
            <person name="Ay H."/>
            <person name="Saygin H."/>
        </authorList>
    </citation>
    <scope>NUCLEOTIDE SEQUENCE [LARGE SCALE GENOMIC DNA]</scope>
    <source>
        <strain evidence="7 8">8K307</strain>
    </source>
</reference>
<comment type="subcellular location">
    <subcellularLocation>
        <location evidence="1">Cell membrane</location>
        <topology evidence="1">Multi-pass membrane protein</topology>
    </subcellularLocation>
</comment>
<feature type="transmembrane region" description="Helical" evidence="5">
    <location>
        <begin position="353"/>
        <end position="374"/>
    </location>
</feature>
<dbReference type="GO" id="GO:0005886">
    <property type="term" value="C:plasma membrane"/>
    <property type="evidence" value="ECO:0007669"/>
    <property type="project" value="UniProtKB-SubCell"/>
</dbReference>
<dbReference type="AlphaFoldDB" id="A0A4R5ACV7"/>
<keyword evidence="8" id="KW-1185">Reference proteome</keyword>
<feature type="transmembrane region" description="Helical" evidence="5">
    <location>
        <begin position="204"/>
        <end position="223"/>
    </location>
</feature>
<proteinExistence type="predicted"/>
<dbReference type="SUPFAM" id="SSF103473">
    <property type="entry name" value="MFS general substrate transporter"/>
    <property type="match status" value="1"/>
</dbReference>
<keyword evidence="4 5" id="KW-0472">Membrane</keyword>
<feature type="transmembrane region" description="Helical" evidence="5">
    <location>
        <begin position="235"/>
        <end position="256"/>
    </location>
</feature>
<evidence type="ECO:0000256" key="3">
    <source>
        <dbReference type="ARBA" id="ARBA00022989"/>
    </source>
</evidence>
<dbReference type="InterPro" id="IPR036259">
    <property type="entry name" value="MFS_trans_sf"/>
</dbReference>
<keyword evidence="3 5" id="KW-1133">Transmembrane helix</keyword>
<feature type="transmembrane region" description="Helical" evidence="5">
    <location>
        <begin position="138"/>
        <end position="159"/>
    </location>
</feature>